<sequence length="325" mass="36415">MSRDNSIMSKVLVLDDGMTHFESLKNLCEEYGLAGIKPQRGDADAVMAILNSNVDLGGILLYENYGGNAGSCLELAVKIHGSRPELPIFLRRDQLSSVAGLSERDAAMFRCAYTLDDLQMLRANLEASIFNRIYPNDLVRGIGEMTRTSLQALFRSCDIDVETPYLVKDRIIYGEVFSMIAIESNWCRGYMMLQASEDAVLDLIRRNAGQDGHAINFRELNHVLGEATNMIWGSFKNRYVGPGEAGGSSSQTQVPIIVNHHRRFISFGSEDPQLCLKYTLREPGKYEAPVSIYQRFVFNLSWSPQEFKENATVESLVDSGELELF</sequence>
<evidence type="ECO:0000259" key="2">
    <source>
        <dbReference type="Pfam" id="PF13690"/>
    </source>
</evidence>
<accession>A0A1J5QT85</accession>
<feature type="domain" description="Chemotaxis phosphatase CheX-like" evidence="2">
    <location>
        <begin position="177"/>
        <end position="276"/>
    </location>
</feature>
<dbReference type="InterPro" id="IPR028051">
    <property type="entry name" value="CheX-like_dom"/>
</dbReference>
<dbReference type="SUPFAM" id="SSF103039">
    <property type="entry name" value="CheC-like"/>
    <property type="match status" value="1"/>
</dbReference>
<dbReference type="AlphaFoldDB" id="A0A1J5QT85"/>
<evidence type="ECO:0000256" key="1">
    <source>
        <dbReference type="ARBA" id="ARBA00022500"/>
    </source>
</evidence>
<evidence type="ECO:0000313" key="3">
    <source>
        <dbReference type="EMBL" id="OIQ86841.1"/>
    </source>
</evidence>
<dbReference type="Gene3D" id="3.40.1550.10">
    <property type="entry name" value="CheC-like"/>
    <property type="match status" value="1"/>
</dbReference>
<protein>
    <recommendedName>
        <fullName evidence="2">Chemotaxis phosphatase CheX-like domain-containing protein</fullName>
    </recommendedName>
</protein>
<comment type="caution">
    <text evidence="3">The sequence shown here is derived from an EMBL/GenBank/DDBJ whole genome shotgun (WGS) entry which is preliminary data.</text>
</comment>
<dbReference type="Pfam" id="PF13690">
    <property type="entry name" value="CheX"/>
    <property type="match status" value="1"/>
</dbReference>
<keyword evidence="1" id="KW-0145">Chemotaxis</keyword>
<organism evidence="3">
    <name type="scientific">mine drainage metagenome</name>
    <dbReference type="NCBI Taxonomy" id="410659"/>
    <lineage>
        <taxon>unclassified sequences</taxon>
        <taxon>metagenomes</taxon>
        <taxon>ecological metagenomes</taxon>
    </lineage>
</organism>
<dbReference type="InterPro" id="IPR028976">
    <property type="entry name" value="CheC-like_sf"/>
</dbReference>
<dbReference type="GO" id="GO:0006935">
    <property type="term" value="P:chemotaxis"/>
    <property type="evidence" value="ECO:0007669"/>
    <property type="project" value="UniProtKB-KW"/>
</dbReference>
<proteinExistence type="predicted"/>
<gene>
    <name evidence="3" type="ORF">GALL_313100</name>
</gene>
<dbReference type="EMBL" id="MLJW01000456">
    <property type="protein sequence ID" value="OIQ86841.1"/>
    <property type="molecule type" value="Genomic_DNA"/>
</dbReference>
<name>A0A1J5QT85_9ZZZZ</name>
<reference evidence="3" key="1">
    <citation type="submission" date="2016-10" db="EMBL/GenBank/DDBJ databases">
        <title>Sequence of Gallionella enrichment culture.</title>
        <authorList>
            <person name="Poehlein A."/>
            <person name="Muehling M."/>
            <person name="Daniel R."/>
        </authorList>
    </citation>
    <scope>NUCLEOTIDE SEQUENCE</scope>
</reference>